<name>A0A1B4LAY9_9BURK</name>
<dbReference type="AlphaFoldDB" id="A0A1B4LAY9"/>
<organism evidence="1 2">
    <name type="scientific">Burkholderia ubonensis</name>
    <dbReference type="NCBI Taxonomy" id="101571"/>
    <lineage>
        <taxon>Bacteria</taxon>
        <taxon>Pseudomonadati</taxon>
        <taxon>Pseudomonadota</taxon>
        <taxon>Betaproteobacteria</taxon>
        <taxon>Burkholderiales</taxon>
        <taxon>Burkholderiaceae</taxon>
        <taxon>Burkholderia</taxon>
        <taxon>Burkholderia cepacia complex</taxon>
    </lineage>
</organism>
<reference evidence="1 2" key="1">
    <citation type="submission" date="2015-12" db="EMBL/GenBank/DDBJ databases">
        <title>Diversity of Burkholderia near neighbor genomes.</title>
        <authorList>
            <person name="Sahl J."/>
            <person name="Wagner D."/>
            <person name="Keim P."/>
        </authorList>
    </citation>
    <scope>NUCLEOTIDE SEQUENCE [LARGE SCALE GENOMIC DNA]</scope>
    <source>
        <strain evidence="1 2">MSMB0783</strain>
    </source>
</reference>
<dbReference type="EMBL" id="CP013420">
    <property type="protein sequence ID" value="AOJ74343.1"/>
    <property type="molecule type" value="Genomic_DNA"/>
</dbReference>
<accession>A0A1B4LAY9</accession>
<evidence type="ECO:0000313" key="1">
    <source>
        <dbReference type="EMBL" id="AOJ74343.1"/>
    </source>
</evidence>
<gene>
    <name evidence="1" type="ORF">WJ35_04120</name>
</gene>
<evidence type="ECO:0000313" key="2">
    <source>
        <dbReference type="Proteomes" id="UP000243680"/>
    </source>
</evidence>
<proteinExistence type="predicted"/>
<dbReference type="Proteomes" id="UP000243680">
    <property type="component" value="Chromosome 1"/>
</dbReference>
<dbReference type="RefSeq" id="WP_034193077.1">
    <property type="nucleotide sequence ID" value="NZ_CP013420.1"/>
</dbReference>
<protein>
    <submittedName>
        <fullName evidence="1">Uncharacterized protein</fullName>
    </submittedName>
</protein>
<sequence length="92" mass="9419">MAKTQTARARALSDNESLGFKCEQLVEGPEKVIQALTDAGAVDNHPDAVEYATKQGAKVVALADPDAAAELAASVIENKQAEADGAAQDPAA</sequence>